<protein>
    <submittedName>
        <fullName evidence="1">Hypothetical_protein</fullName>
    </submittedName>
</protein>
<accession>A0ABP1GKZ1</accession>
<evidence type="ECO:0000313" key="1">
    <source>
        <dbReference type="EMBL" id="CAL5970999.1"/>
    </source>
</evidence>
<dbReference type="Proteomes" id="UP001642409">
    <property type="component" value="Unassembled WGS sequence"/>
</dbReference>
<organism evidence="1 2">
    <name type="scientific">Hexamita inflata</name>
    <dbReference type="NCBI Taxonomy" id="28002"/>
    <lineage>
        <taxon>Eukaryota</taxon>
        <taxon>Metamonada</taxon>
        <taxon>Diplomonadida</taxon>
        <taxon>Hexamitidae</taxon>
        <taxon>Hexamitinae</taxon>
        <taxon>Hexamita</taxon>
    </lineage>
</organism>
<reference evidence="1 2" key="1">
    <citation type="submission" date="2024-07" db="EMBL/GenBank/DDBJ databases">
        <authorList>
            <person name="Akdeniz Z."/>
        </authorList>
    </citation>
    <scope>NUCLEOTIDE SEQUENCE [LARGE SCALE GENOMIC DNA]</scope>
</reference>
<keyword evidence="2" id="KW-1185">Reference proteome</keyword>
<proteinExistence type="predicted"/>
<name>A0ABP1GKZ1_9EUKA</name>
<evidence type="ECO:0000313" key="2">
    <source>
        <dbReference type="Proteomes" id="UP001642409"/>
    </source>
</evidence>
<gene>
    <name evidence="1" type="ORF">HINF_LOCUS939</name>
</gene>
<dbReference type="EMBL" id="CAXDID020000002">
    <property type="protein sequence ID" value="CAL5970999.1"/>
    <property type="molecule type" value="Genomic_DNA"/>
</dbReference>
<comment type="caution">
    <text evidence="1">The sequence shown here is derived from an EMBL/GenBank/DDBJ whole genome shotgun (WGS) entry which is preliminary data.</text>
</comment>
<sequence length="162" mass="19135">MQDHFIDRFQFSFIYTIYNIKFGFELTYHLAVRDRQAVGRQTVTRKRGQDIRALSQRSRTRREERGVPHQVTNTTIQLLSLNNNILDHSLFQNISAQCFTSMSISSWCSFMYSMTLSCSFSWVHYMIGFWQIWSSRGCSKRSNSASMISVERKCNQMRLETQ</sequence>